<keyword evidence="4" id="KW-1185">Reference proteome</keyword>
<comment type="caution">
    <text evidence="3">The sequence shown here is derived from an EMBL/GenBank/DDBJ whole genome shotgun (WGS) entry which is preliminary data.</text>
</comment>
<accession>A0ABR3PXR9</accession>
<evidence type="ECO:0000313" key="3">
    <source>
        <dbReference type="EMBL" id="KAL1407254.1"/>
    </source>
</evidence>
<organism evidence="3 4">
    <name type="scientific">Vanrija albida</name>
    <dbReference type="NCBI Taxonomy" id="181172"/>
    <lineage>
        <taxon>Eukaryota</taxon>
        <taxon>Fungi</taxon>
        <taxon>Dikarya</taxon>
        <taxon>Basidiomycota</taxon>
        <taxon>Agaricomycotina</taxon>
        <taxon>Tremellomycetes</taxon>
        <taxon>Trichosporonales</taxon>
        <taxon>Trichosporonaceae</taxon>
        <taxon>Vanrija</taxon>
    </lineage>
</organism>
<evidence type="ECO:0000256" key="2">
    <source>
        <dbReference type="SAM" id="SignalP"/>
    </source>
</evidence>
<feature type="compositionally biased region" description="Low complexity" evidence="1">
    <location>
        <begin position="20"/>
        <end position="51"/>
    </location>
</feature>
<feature type="chain" id="PRO_5046617499" evidence="2">
    <location>
        <begin position="17"/>
        <end position="191"/>
    </location>
</feature>
<name>A0ABR3PXR9_9TREE</name>
<dbReference type="RefSeq" id="XP_069207198.1">
    <property type="nucleotide sequence ID" value="XM_069355127.1"/>
</dbReference>
<feature type="region of interest" description="Disordered" evidence="1">
    <location>
        <begin position="20"/>
        <end position="56"/>
    </location>
</feature>
<proteinExistence type="predicted"/>
<feature type="signal peptide" evidence="2">
    <location>
        <begin position="1"/>
        <end position="16"/>
    </location>
</feature>
<sequence length="191" mass="19493">MRLALAILALAASALAADADSSSSSTRTRTKGSKSSSTASASPTTTPGFSADGQTRVTFPGNSDWWVTGATNNLRWKWVASAEALVSFTLHNDGTTKSKDGPVAGTMVAQGVNGTAEKIDVTLSYLTQDPGEGYYVVMADFYTPSQIYATSQTFTLKPAGSPTKAGATALGAPRVLVGASAVLAVAAGAMF</sequence>
<keyword evidence="2" id="KW-0732">Signal</keyword>
<protein>
    <submittedName>
        <fullName evidence="3">Uncharacterized protein</fullName>
    </submittedName>
</protein>
<evidence type="ECO:0000313" key="4">
    <source>
        <dbReference type="Proteomes" id="UP001565368"/>
    </source>
</evidence>
<dbReference type="Proteomes" id="UP001565368">
    <property type="component" value="Unassembled WGS sequence"/>
</dbReference>
<dbReference type="GeneID" id="95987715"/>
<gene>
    <name evidence="3" type="ORF">Q8F55_006672</name>
</gene>
<dbReference type="EMBL" id="JBBXJM010000005">
    <property type="protein sequence ID" value="KAL1407254.1"/>
    <property type="molecule type" value="Genomic_DNA"/>
</dbReference>
<reference evidence="3 4" key="1">
    <citation type="submission" date="2023-08" db="EMBL/GenBank/DDBJ databases">
        <title>Annotated Genome Sequence of Vanrija albida AlHP1.</title>
        <authorList>
            <person name="Herzog R."/>
        </authorList>
    </citation>
    <scope>NUCLEOTIDE SEQUENCE [LARGE SCALE GENOMIC DNA]</scope>
    <source>
        <strain evidence="3 4">AlHP1</strain>
    </source>
</reference>
<evidence type="ECO:0000256" key="1">
    <source>
        <dbReference type="SAM" id="MobiDB-lite"/>
    </source>
</evidence>